<dbReference type="Pfam" id="PF05947">
    <property type="entry name" value="T6SS_TssF"/>
    <property type="match status" value="1"/>
</dbReference>
<evidence type="ECO:0000313" key="2">
    <source>
        <dbReference type="EMBL" id="PZW41560.1"/>
    </source>
</evidence>
<evidence type="ECO:0000256" key="1">
    <source>
        <dbReference type="SAM" id="Coils"/>
    </source>
</evidence>
<dbReference type="Proteomes" id="UP000249542">
    <property type="component" value="Unassembled WGS sequence"/>
</dbReference>
<proteinExistence type="predicted"/>
<comment type="caution">
    <text evidence="2">The sequence shown here is derived from an EMBL/GenBank/DDBJ whole genome shotgun (WGS) entry which is preliminary data.</text>
</comment>
<dbReference type="AlphaFoldDB" id="A0A2W7K1S2"/>
<accession>A0A2W7K1S2</accession>
<name>A0A2W7K1S2_9FLAO</name>
<dbReference type="EMBL" id="QKYV01000003">
    <property type="protein sequence ID" value="PZW41560.1"/>
    <property type="molecule type" value="Genomic_DNA"/>
</dbReference>
<dbReference type="RefSeq" id="WP_146240747.1">
    <property type="nucleotide sequence ID" value="NZ_QKYV01000003.1"/>
</dbReference>
<keyword evidence="3" id="KW-1185">Reference proteome</keyword>
<dbReference type="InterPro" id="IPR010272">
    <property type="entry name" value="T6SS_TssF"/>
</dbReference>
<gene>
    <name evidence="2" type="ORF">LX95_01241</name>
</gene>
<reference evidence="2 3" key="1">
    <citation type="submission" date="2018-06" db="EMBL/GenBank/DDBJ databases">
        <title>Genomic Encyclopedia of Archaeal and Bacterial Type Strains, Phase II (KMG-II): from individual species to whole genera.</title>
        <authorList>
            <person name="Goeker M."/>
        </authorList>
    </citation>
    <scope>NUCLEOTIDE SEQUENCE [LARGE SCALE GENOMIC DNA]</scope>
    <source>
        <strain evidence="2 3">DSM 15361</strain>
    </source>
</reference>
<sequence>MHNKNNEKDIKNRMIEKAASLWGIAPKDIDSSFDPLVSLLISACASEISKIEGEIYNSQSRITERLIQLMTPEAIHGANPAHAIAYADPVDKSITINSKHQLYCKRKALLERNETLKKNIFFSPSREMRLIDAKISHVLCGDKLYVHNEKKGKKFIGTIENVGNPSKLYLGINSHSDNVPLKDVSLYFEHEDASLNDLFYHHLKNVKCLLNSDKLTTTGGFFDHKEQQRLNVEAIFNSVTNKTKSIEDRINQFYEKNFISIKSLSYLSKKGKMPDGVFSEVDIKSYPELQDLNWIEVEFPRIINTNILEQVSVSLNAFPVLNRKLNSFSYQLKDFIHIVPIQTNDLFLDIQTVENTEGKNYLLRQNSTNDQRKGTFILREDQAGKLDSRNAKQFLSHMMELMKEESAAFSFLGSDFLQANINKLNQTILLLEKRAEDLTRQPNETVYLSVKPYNAKENLMVEYWTTDGSLGNKIKGGSLLYNYEGTDIKQKSAKLLTSTFNGKDSLGMEERLNNYRSSLLSRDRIVTKKDVSALCFSVYNNHIEDVDVKKTYSSDISINKGVVACMKITLYASKENQLEDQEWQLLNNNLLSILEEKSINVFPYVIEVKT</sequence>
<evidence type="ECO:0000313" key="3">
    <source>
        <dbReference type="Proteomes" id="UP000249542"/>
    </source>
</evidence>
<feature type="coiled-coil region" evidence="1">
    <location>
        <begin position="414"/>
        <end position="441"/>
    </location>
</feature>
<organism evidence="2 3">
    <name type="scientific">Mesonia algae</name>
    <dbReference type="NCBI Taxonomy" id="213248"/>
    <lineage>
        <taxon>Bacteria</taxon>
        <taxon>Pseudomonadati</taxon>
        <taxon>Bacteroidota</taxon>
        <taxon>Flavobacteriia</taxon>
        <taxon>Flavobacteriales</taxon>
        <taxon>Flavobacteriaceae</taxon>
        <taxon>Mesonia</taxon>
    </lineage>
</organism>
<protein>
    <submittedName>
        <fullName evidence="2">Uncharacterized protein</fullName>
    </submittedName>
</protein>
<keyword evidence="1" id="KW-0175">Coiled coil</keyword>